<dbReference type="PROSITE" id="PS50157">
    <property type="entry name" value="ZINC_FINGER_C2H2_2"/>
    <property type="match status" value="1"/>
</dbReference>
<dbReference type="GeneID" id="38118771"/>
<dbReference type="GO" id="GO:0008270">
    <property type="term" value="F:zinc ion binding"/>
    <property type="evidence" value="ECO:0007669"/>
    <property type="project" value="UniProtKB-KW"/>
</dbReference>
<dbReference type="OrthoDB" id="8922241at2759"/>
<keyword evidence="1" id="KW-0862">Zinc</keyword>
<keyword evidence="1" id="KW-0479">Metal-binding</keyword>
<accession>A0A3D8RA95</accession>
<dbReference type="InterPro" id="IPR013087">
    <property type="entry name" value="Znf_C2H2_type"/>
</dbReference>
<feature type="compositionally biased region" description="Low complexity" evidence="2">
    <location>
        <begin position="320"/>
        <end position="330"/>
    </location>
</feature>
<organism evidence="4 5">
    <name type="scientific">Aspergillus mulundensis</name>
    <dbReference type="NCBI Taxonomy" id="1810919"/>
    <lineage>
        <taxon>Eukaryota</taxon>
        <taxon>Fungi</taxon>
        <taxon>Dikarya</taxon>
        <taxon>Ascomycota</taxon>
        <taxon>Pezizomycotina</taxon>
        <taxon>Eurotiomycetes</taxon>
        <taxon>Eurotiomycetidae</taxon>
        <taxon>Eurotiales</taxon>
        <taxon>Aspergillaceae</taxon>
        <taxon>Aspergillus</taxon>
        <taxon>Aspergillus subgen. Nidulantes</taxon>
    </lineage>
</organism>
<dbReference type="SMART" id="SM00355">
    <property type="entry name" value="ZnF_C2H2"/>
    <property type="match status" value="2"/>
</dbReference>
<evidence type="ECO:0000256" key="1">
    <source>
        <dbReference type="PROSITE-ProRule" id="PRU00042"/>
    </source>
</evidence>
<comment type="caution">
    <text evidence="4">The sequence shown here is derived from an EMBL/GenBank/DDBJ whole genome shotgun (WGS) entry which is preliminary data.</text>
</comment>
<proteinExistence type="predicted"/>
<dbReference type="Proteomes" id="UP000256690">
    <property type="component" value="Unassembled WGS sequence"/>
</dbReference>
<dbReference type="AlphaFoldDB" id="A0A3D8RA95"/>
<keyword evidence="5" id="KW-1185">Reference proteome</keyword>
<feature type="domain" description="C2H2-type" evidence="3">
    <location>
        <begin position="199"/>
        <end position="228"/>
    </location>
</feature>
<dbReference type="PROSITE" id="PS00028">
    <property type="entry name" value="ZINC_FINGER_C2H2_1"/>
    <property type="match status" value="1"/>
</dbReference>
<evidence type="ECO:0000313" key="5">
    <source>
        <dbReference type="Proteomes" id="UP000256690"/>
    </source>
</evidence>
<dbReference type="EMBL" id="PVWQ01000010">
    <property type="protein sequence ID" value="RDW70890.1"/>
    <property type="molecule type" value="Genomic_DNA"/>
</dbReference>
<evidence type="ECO:0000256" key="2">
    <source>
        <dbReference type="SAM" id="MobiDB-lite"/>
    </source>
</evidence>
<dbReference type="RefSeq" id="XP_026601421.1">
    <property type="nucleotide sequence ID" value="XM_026750417.1"/>
</dbReference>
<feature type="compositionally biased region" description="Basic residues" evidence="2">
    <location>
        <begin position="310"/>
        <end position="319"/>
    </location>
</feature>
<sequence>MTSMCVVLIGCFGNRAGGLKAANKKEARIVRQNGHWSFESPDDPLLWCETDDNFADHSGYSAQLLDNLPGISLDPSTLNNILPAPIEFEDQASLLFSTNTSVSLGWDGKVADAASIAPNPPFPAFSSDGSALRQKDTDTTSTLSLSDNFSHSSSAGLTLSPKSASLLSSLNADHGFASSSNHLTILPNALSRPVSCPHFQCNFCESTFSDESALMSHELRAHHVCERGCAKKAFSCARNRDRHYAKSHGQSKFDFHCGCGKRFAGVRRDNYLRHLKSCNATDNLPYICGRDSHETYNKVEHLAHIKACKGQVGRKKKNPSSKPSKSSKSNLSRFQAF</sequence>
<protein>
    <recommendedName>
        <fullName evidence="3">C2H2-type domain-containing protein</fullName>
    </recommendedName>
</protein>
<reference evidence="4 5" key="1">
    <citation type="journal article" date="2018" name="IMA Fungus">
        <title>IMA Genome-F 9: Draft genome sequence of Annulohypoxylon stygium, Aspergillus mulundensis, Berkeleyomyces basicola (syn. Thielaviopsis basicola), Ceratocystis smalleyi, two Cercospora beticola strains, Coleophoma cylindrospora, Fusarium fracticaudum, Phialophora cf. hyalina, and Morchella septimelata.</title>
        <authorList>
            <person name="Wingfield B.D."/>
            <person name="Bills G.F."/>
            <person name="Dong Y."/>
            <person name="Huang W."/>
            <person name="Nel W.J."/>
            <person name="Swalarsk-Parry B.S."/>
            <person name="Vaghefi N."/>
            <person name="Wilken P.M."/>
            <person name="An Z."/>
            <person name="de Beer Z.W."/>
            <person name="De Vos L."/>
            <person name="Chen L."/>
            <person name="Duong T.A."/>
            <person name="Gao Y."/>
            <person name="Hammerbacher A."/>
            <person name="Kikkert J.R."/>
            <person name="Li Y."/>
            <person name="Li H."/>
            <person name="Li K."/>
            <person name="Li Q."/>
            <person name="Liu X."/>
            <person name="Ma X."/>
            <person name="Naidoo K."/>
            <person name="Pethybridge S.J."/>
            <person name="Sun J."/>
            <person name="Steenkamp E.T."/>
            <person name="van der Nest M.A."/>
            <person name="van Wyk S."/>
            <person name="Wingfield M.J."/>
            <person name="Xiong C."/>
            <person name="Yue Q."/>
            <person name="Zhang X."/>
        </authorList>
    </citation>
    <scope>NUCLEOTIDE SEQUENCE [LARGE SCALE GENOMIC DNA]</scope>
    <source>
        <strain evidence="4 5">DSM 5745</strain>
    </source>
</reference>
<feature type="region of interest" description="Disordered" evidence="2">
    <location>
        <begin position="310"/>
        <end position="337"/>
    </location>
</feature>
<evidence type="ECO:0000259" key="3">
    <source>
        <dbReference type="PROSITE" id="PS50157"/>
    </source>
</evidence>
<evidence type="ECO:0000313" key="4">
    <source>
        <dbReference type="EMBL" id="RDW70890.1"/>
    </source>
</evidence>
<gene>
    <name evidence="4" type="ORF">DSM5745_08401</name>
</gene>
<name>A0A3D8RA95_9EURO</name>
<keyword evidence="1" id="KW-0863">Zinc-finger</keyword>